<gene>
    <name evidence="2" type="ORF">TIFTF001_016088</name>
</gene>
<proteinExistence type="predicted"/>
<protein>
    <submittedName>
        <fullName evidence="2">Uncharacterized protein</fullName>
    </submittedName>
</protein>
<evidence type="ECO:0000256" key="1">
    <source>
        <dbReference type="SAM" id="MobiDB-lite"/>
    </source>
</evidence>
<comment type="caution">
    <text evidence="2">The sequence shown here is derived from an EMBL/GenBank/DDBJ whole genome shotgun (WGS) entry which is preliminary data.</text>
</comment>
<accession>A0AA88DIS2</accession>
<name>A0AA88DIS2_FICCA</name>
<organism evidence="2 3">
    <name type="scientific">Ficus carica</name>
    <name type="common">Common fig</name>
    <dbReference type="NCBI Taxonomy" id="3494"/>
    <lineage>
        <taxon>Eukaryota</taxon>
        <taxon>Viridiplantae</taxon>
        <taxon>Streptophyta</taxon>
        <taxon>Embryophyta</taxon>
        <taxon>Tracheophyta</taxon>
        <taxon>Spermatophyta</taxon>
        <taxon>Magnoliopsida</taxon>
        <taxon>eudicotyledons</taxon>
        <taxon>Gunneridae</taxon>
        <taxon>Pentapetalae</taxon>
        <taxon>rosids</taxon>
        <taxon>fabids</taxon>
        <taxon>Rosales</taxon>
        <taxon>Moraceae</taxon>
        <taxon>Ficeae</taxon>
        <taxon>Ficus</taxon>
    </lineage>
</organism>
<evidence type="ECO:0000313" key="2">
    <source>
        <dbReference type="EMBL" id="GMN46899.1"/>
    </source>
</evidence>
<dbReference type="Proteomes" id="UP001187192">
    <property type="component" value="Unassembled WGS sequence"/>
</dbReference>
<dbReference type="AlphaFoldDB" id="A0AA88DIS2"/>
<sequence length="118" mass="13341">MQDPGLRRRRRMQTRRTTSSVSRDGEIVSVDAIATFGLTPRAISRCNTSRCELYCTLGHVASGGWTSRSSWMRDSFSLDQERGCMIALWALEQSIRLCLVWLCWSAEDAHLLGCITRA</sequence>
<evidence type="ECO:0000313" key="3">
    <source>
        <dbReference type="Proteomes" id="UP001187192"/>
    </source>
</evidence>
<dbReference type="EMBL" id="BTGU01000024">
    <property type="protein sequence ID" value="GMN46899.1"/>
    <property type="molecule type" value="Genomic_DNA"/>
</dbReference>
<feature type="region of interest" description="Disordered" evidence="1">
    <location>
        <begin position="1"/>
        <end position="23"/>
    </location>
</feature>
<reference evidence="2" key="1">
    <citation type="submission" date="2023-07" db="EMBL/GenBank/DDBJ databases">
        <title>draft genome sequence of fig (Ficus carica).</title>
        <authorList>
            <person name="Takahashi T."/>
            <person name="Nishimura K."/>
        </authorList>
    </citation>
    <scope>NUCLEOTIDE SEQUENCE</scope>
</reference>
<keyword evidence="3" id="KW-1185">Reference proteome</keyword>